<keyword evidence="5 6" id="KW-0472">Membrane</keyword>
<dbReference type="OrthoDB" id="5837746at2759"/>
<comment type="similarity">
    <text evidence="2">Belongs to the nematode receptor-like protein sre family.</text>
</comment>
<gene>
    <name evidence="7" type="ORF">CAMP_LOCUS5637</name>
</gene>
<dbReference type="Proteomes" id="UP001152747">
    <property type="component" value="Unassembled WGS sequence"/>
</dbReference>
<sequence>MIVFVKSTNETFWFPIFRLNDLKSSDFPLFGTLEIIFLIISGIFAFRTSWIILKIRVFHENMSIMLTCLWILWIEAFFAKIIILPFQFNLISLSGKSEIVSWWTSNYEKMLKIEEFSEIRWLFVASFILWHYIYSMFLTVFAMAMERIFATIYIEDYENTSRKHIPICLILLTHFFTIPLAFLITYNKLPFSISYGLIILFSISVLLINENYRALLMARRIVIGGTIYASIFGILFFFSEF</sequence>
<protein>
    <submittedName>
        <fullName evidence="7">Uncharacterized protein</fullName>
    </submittedName>
</protein>
<feature type="transmembrane region" description="Helical" evidence="6">
    <location>
        <begin position="165"/>
        <end position="186"/>
    </location>
</feature>
<organism evidence="7 8">
    <name type="scientific">Caenorhabditis angaria</name>
    <dbReference type="NCBI Taxonomy" id="860376"/>
    <lineage>
        <taxon>Eukaryota</taxon>
        <taxon>Metazoa</taxon>
        <taxon>Ecdysozoa</taxon>
        <taxon>Nematoda</taxon>
        <taxon>Chromadorea</taxon>
        <taxon>Rhabditida</taxon>
        <taxon>Rhabditina</taxon>
        <taxon>Rhabditomorpha</taxon>
        <taxon>Rhabditoidea</taxon>
        <taxon>Rhabditidae</taxon>
        <taxon>Peloderinae</taxon>
        <taxon>Caenorhabditis</taxon>
    </lineage>
</organism>
<evidence type="ECO:0000256" key="4">
    <source>
        <dbReference type="ARBA" id="ARBA00022989"/>
    </source>
</evidence>
<accession>A0A9P1IDD6</accession>
<keyword evidence="8" id="KW-1185">Reference proteome</keyword>
<comment type="subcellular location">
    <subcellularLocation>
        <location evidence="1">Membrane</location>
        <topology evidence="1">Multi-pass membrane protein</topology>
    </subcellularLocation>
</comment>
<dbReference type="EMBL" id="CANHGI010000002">
    <property type="protein sequence ID" value="CAI5443000.1"/>
    <property type="molecule type" value="Genomic_DNA"/>
</dbReference>
<feature type="transmembrane region" description="Helical" evidence="6">
    <location>
        <begin position="221"/>
        <end position="239"/>
    </location>
</feature>
<name>A0A9P1IDD6_9PELO</name>
<dbReference type="GO" id="GO:0007606">
    <property type="term" value="P:sensory perception of chemical stimulus"/>
    <property type="evidence" value="ECO:0007669"/>
    <property type="project" value="InterPro"/>
</dbReference>
<reference evidence="7" key="1">
    <citation type="submission" date="2022-11" db="EMBL/GenBank/DDBJ databases">
        <authorList>
            <person name="Kikuchi T."/>
        </authorList>
    </citation>
    <scope>NUCLEOTIDE SEQUENCE</scope>
    <source>
        <strain evidence="7">PS1010</strain>
    </source>
</reference>
<dbReference type="PANTHER" id="PTHR47757:SF1">
    <property type="entry name" value="SERPENTINE RECEPTOR, CLASS E (EPSILON)"/>
    <property type="match status" value="1"/>
</dbReference>
<feature type="transmembrane region" description="Helical" evidence="6">
    <location>
        <begin position="192"/>
        <end position="209"/>
    </location>
</feature>
<evidence type="ECO:0000256" key="3">
    <source>
        <dbReference type="ARBA" id="ARBA00022692"/>
    </source>
</evidence>
<feature type="transmembrane region" description="Helical" evidence="6">
    <location>
        <begin position="119"/>
        <end position="144"/>
    </location>
</feature>
<evidence type="ECO:0000256" key="6">
    <source>
        <dbReference type="SAM" id="Phobius"/>
    </source>
</evidence>
<dbReference type="GO" id="GO:0016020">
    <property type="term" value="C:membrane"/>
    <property type="evidence" value="ECO:0007669"/>
    <property type="project" value="UniProtKB-SubCell"/>
</dbReference>
<evidence type="ECO:0000313" key="7">
    <source>
        <dbReference type="EMBL" id="CAI5443000.1"/>
    </source>
</evidence>
<feature type="transmembrane region" description="Helical" evidence="6">
    <location>
        <begin position="27"/>
        <end position="46"/>
    </location>
</feature>
<evidence type="ECO:0000256" key="2">
    <source>
        <dbReference type="ARBA" id="ARBA00006803"/>
    </source>
</evidence>
<keyword evidence="3 6" id="KW-0812">Transmembrane</keyword>
<dbReference type="InterPro" id="IPR004151">
    <property type="entry name" value="7TM_GPCR_serpentine_rcpt_Sre"/>
</dbReference>
<dbReference type="Pfam" id="PF03125">
    <property type="entry name" value="Sre"/>
    <property type="match status" value="1"/>
</dbReference>
<keyword evidence="4 6" id="KW-1133">Transmembrane helix</keyword>
<comment type="caution">
    <text evidence="7">The sequence shown here is derived from an EMBL/GenBank/DDBJ whole genome shotgun (WGS) entry which is preliminary data.</text>
</comment>
<dbReference type="AlphaFoldDB" id="A0A9P1IDD6"/>
<feature type="transmembrane region" description="Helical" evidence="6">
    <location>
        <begin position="67"/>
        <end position="88"/>
    </location>
</feature>
<evidence type="ECO:0000256" key="1">
    <source>
        <dbReference type="ARBA" id="ARBA00004141"/>
    </source>
</evidence>
<proteinExistence type="inferred from homology"/>
<evidence type="ECO:0000313" key="8">
    <source>
        <dbReference type="Proteomes" id="UP001152747"/>
    </source>
</evidence>
<dbReference type="PANTHER" id="PTHR47757">
    <property type="entry name" value="SERPENTINE RECEPTOR, CLASS E (EPSILON)-RELATED"/>
    <property type="match status" value="1"/>
</dbReference>
<dbReference type="InterPro" id="IPR053365">
    <property type="entry name" value="Nematode_rcpt-like"/>
</dbReference>
<evidence type="ECO:0000256" key="5">
    <source>
        <dbReference type="ARBA" id="ARBA00023136"/>
    </source>
</evidence>